<evidence type="ECO:0000313" key="2">
    <source>
        <dbReference type="Proteomes" id="UP001548832"/>
    </source>
</evidence>
<comment type="caution">
    <text evidence="1">The sequence shown here is derived from an EMBL/GenBank/DDBJ whole genome shotgun (WGS) entry which is preliminary data.</text>
</comment>
<protein>
    <recommendedName>
        <fullName evidence="3">Glycosyltransferase family 2 protein</fullName>
    </recommendedName>
</protein>
<dbReference type="InterPro" id="IPR029044">
    <property type="entry name" value="Nucleotide-diphossugar_trans"/>
</dbReference>
<name>A0ABV2DP16_9HYPH</name>
<dbReference type="RefSeq" id="WP_354463857.1">
    <property type="nucleotide sequence ID" value="NZ_JBEWSZ010000005.1"/>
</dbReference>
<proteinExistence type="predicted"/>
<dbReference type="EMBL" id="JBEWSZ010000005">
    <property type="protein sequence ID" value="MET2831712.1"/>
    <property type="molecule type" value="Genomic_DNA"/>
</dbReference>
<keyword evidence="2" id="KW-1185">Reference proteome</keyword>
<reference evidence="1 2" key="1">
    <citation type="submission" date="2024-06" db="EMBL/GenBank/DDBJ databases">
        <authorList>
            <person name="Kim D.-U."/>
        </authorList>
    </citation>
    <scope>NUCLEOTIDE SEQUENCE [LARGE SCALE GENOMIC DNA]</scope>
    <source>
        <strain evidence="1 2">KACC15460</strain>
    </source>
</reference>
<gene>
    <name evidence="1" type="ORF">ABVQ20_32670</name>
</gene>
<evidence type="ECO:0000313" key="1">
    <source>
        <dbReference type="EMBL" id="MET2831712.1"/>
    </source>
</evidence>
<sequence>MARKPIRILVDLLNQNWPVRKAKAFRNAAVECSFRARGVAEGLGFAEELRRTGSQRFCFSIAFNTPWVIDALTRAWPLHCPGMTLVIIDNSSRKSARPIIEGICRARGIAYFALPGNWEMNPNRSHGIAMNWVAHNIVSHLRPEIFGFLDHDCFPTSVVDIAKLMEGKAVYGARRIAKRGLEGWFLWAGFCFFRFSAMDGVDMDFTPRFESGMDTGGGNWAVLYRGLDPENVVYAETMAITVALGGTEAIHGMPGGVFFHVGGASYRRLISTAHYRRLMSDYVWETWLGGPEGRLVNDL</sequence>
<dbReference type="SUPFAM" id="SSF53448">
    <property type="entry name" value="Nucleotide-diphospho-sugar transferases"/>
    <property type="match status" value="1"/>
</dbReference>
<accession>A0ABV2DP16</accession>
<evidence type="ECO:0008006" key="3">
    <source>
        <dbReference type="Google" id="ProtNLM"/>
    </source>
</evidence>
<organism evidence="1 2">
    <name type="scientific">Mesorhizobium shangrilense</name>
    <dbReference type="NCBI Taxonomy" id="460060"/>
    <lineage>
        <taxon>Bacteria</taxon>
        <taxon>Pseudomonadati</taxon>
        <taxon>Pseudomonadota</taxon>
        <taxon>Alphaproteobacteria</taxon>
        <taxon>Hyphomicrobiales</taxon>
        <taxon>Phyllobacteriaceae</taxon>
        <taxon>Mesorhizobium</taxon>
    </lineage>
</organism>
<dbReference type="Proteomes" id="UP001548832">
    <property type="component" value="Unassembled WGS sequence"/>
</dbReference>